<proteinExistence type="predicted"/>
<sequence>VVGACFGKYDHSLCKSDCILTIDKIVFNLRGAAAMLLKTHWFTRSLLLFFALTLGLSAMPGQAEVIIIGGQGLSWEEGGDGIEPTVIRSALKVEHTNAPGGVIDFNSADLPNWIFPQRADTTLNIAVGAASEDRGGIITSPNAQRIRADLPNMIDNDGLTALDLRVAAGQAAQVLGIIIDLDLGARFGINRFKFFPRNADAAFPAPAFPFQNDFMRGFELFLNDGTDQSQLEGRPIYET</sequence>
<gene>
    <name evidence="1" type="ORF">METZ01_LOCUS348791</name>
</gene>
<organism evidence="1">
    <name type="scientific">marine metagenome</name>
    <dbReference type="NCBI Taxonomy" id="408172"/>
    <lineage>
        <taxon>unclassified sequences</taxon>
        <taxon>metagenomes</taxon>
        <taxon>ecological metagenomes</taxon>
    </lineage>
</organism>
<dbReference type="EMBL" id="UINC01121055">
    <property type="protein sequence ID" value="SVC95937.1"/>
    <property type="molecule type" value="Genomic_DNA"/>
</dbReference>
<accession>A0A382RFI7</accession>
<name>A0A382RFI7_9ZZZZ</name>
<protein>
    <submittedName>
        <fullName evidence="1">Uncharacterized protein</fullName>
    </submittedName>
</protein>
<feature type="non-terminal residue" evidence="1">
    <location>
        <position position="1"/>
    </location>
</feature>
<evidence type="ECO:0000313" key="1">
    <source>
        <dbReference type="EMBL" id="SVC95937.1"/>
    </source>
</evidence>
<feature type="non-terminal residue" evidence="1">
    <location>
        <position position="239"/>
    </location>
</feature>
<reference evidence="1" key="1">
    <citation type="submission" date="2018-05" db="EMBL/GenBank/DDBJ databases">
        <authorList>
            <person name="Lanie J.A."/>
            <person name="Ng W.-L."/>
            <person name="Kazmierczak K.M."/>
            <person name="Andrzejewski T.M."/>
            <person name="Davidsen T.M."/>
            <person name="Wayne K.J."/>
            <person name="Tettelin H."/>
            <person name="Glass J.I."/>
            <person name="Rusch D."/>
            <person name="Podicherti R."/>
            <person name="Tsui H.-C.T."/>
            <person name="Winkler M.E."/>
        </authorList>
    </citation>
    <scope>NUCLEOTIDE SEQUENCE</scope>
</reference>
<dbReference type="AlphaFoldDB" id="A0A382RFI7"/>